<dbReference type="EMBL" id="HACG01010242">
    <property type="protein sequence ID" value="CEK57107.1"/>
    <property type="molecule type" value="Transcribed_RNA"/>
</dbReference>
<dbReference type="AlphaFoldDB" id="A0A0B6YLQ3"/>
<protein>
    <submittedName>
        <fullName evidence="2">Uncharacterized protein</fullName>
    </submittedName>
</protein>
<feature type="non-terminal residue" evidence="2">
    <location>
        <position position="84"/>
    </location>
</feature>
<proteinExistence type="predicted"/>
<feature type="region of interest" description="Disordered" evidence="1">
    <location>
        <begin position="1"/>
        <end position="84"/>
    </location>
</feature>
<accession>A0A0B6YLQ3</accession>
<feature type="compositionally biased region" description="Low complexity" evidence="1">
    <location>
        <begin position="48"/>
        <end position="63"/>
    </location>
</feature>
<evidence type="ECO:0000256" key="1">
    <source>
        <dbReference type="SAM" id="MobiDB-lite"/>
    </source>
</evidence>
<sequence length="84" mass="9315">NVSNAPQHPHAARMVSSPRETNVQQVRQGIPHQIQPQQSFIGGRQPHHIQQPQQRFPQKQQQRALNPGPSGTGGVYPGKNMTNP</sequence>
<name>A0A0B6YLQ3_9EUPU</name>
<organism evidence="2">
    <name type="scientific">Arion vulgaris</name>
    <dbReference type="NCBI Taxonomy" id="1028688"/>
    <lineage>
        <taxon>Eukaryota</taxon>
        <taxon>Metazoa</taxon>
        <taxon>Spiralia</taxon>
        <taxon>Lophotrochozoa</taxon>
        <taxon>Mollusca</taxon>
        <taxon>Gastropoda</taxon>
        <taxon>Heterobranchia</taxon>
        <taxon>Euthyneura</taxon>
        <taxon>Panpulmonata</taxon>
        <taxon>Eupulmonata</taxon>
        <taxon>Stylommatophora</taxon>
        <taxon>Helicina</taxon>
        <taxon>Arionoidea</taxon>
        <taxon>Arionidae</taxon>
        <taxon>Arion</taxon>
    </lineage>
</organism>
<feature type="non-terminal residue" evidence="2">
    <location>
        <position position="1"/>
    </location>
</feature>
<evidence type="ECO:0000313" key="2">
    <source>
        <dbReference type="EMBL" id="CEK57107.1"/>
    </source>
</evidence>
<gene>
    <name evidence="2" type="primary">ORF29285</name>
</gene>
<feature type="compositionally biased region" description="Polar residues" evidence="1">
    <location>
        <begin position="18"/>
        <end position="27"/>
    </location>
</feature>
<reference evidence="2" key="1">
    <citation type="submission" date="2014-12" db="EMBL/GenBank/DDBJ databases">
        <title>Insight into the proteome of Arion vulgaris.</title>
        <authorList>
            <person name="Aradska J."/>
            <person name="Bulat T."/>
            <person name="Smidak R."/>
            <person name="Sarate P."/>
            <person name="Gangsoo J."/>
            <person name="Sialana F."/>
            <person name="Bilban M."/>
            <person name="Lubec G."/>
        </authorList>
    </citation>
    <scope>NUCLEOTIDE SEQUENCE</scope>
    <source>
        <tissue evidence="2">Skin</tissue>
    </source>
</reference>